<evidence type="ECO:0000313" key="1">
    <source>
        <dbReference type="EMBL" id="PDX62181.1"/>
    </source>
</evidence>
<gene>
    <name evidence="1" type="ORF">CGS49_01945</name>
</gene>
<protein>
    <submittedName>
        <fullName evidence="1">CarD-like/TRCF domain protein</fullName>
    </submittedName>
</protein>
<comment type="caution">
    <text evidence="1">The sequence shown here is derived from an EMBL/GenBank/DDBJ whole genome shotgun (WGS) entry which is preliminary data.</text>
</comment>
<keyword evidence="2" id="KW-1185">Reference proteome</keyword>
<organism evidence="1 2">
    <name type="scientific">Faecalibacterium langellae</name>
    <dbReference type="NCBI Taxonomy" id="3435293"/>
    <lineage>
        <taxon>Bacteria</taxon>
        <taxon>Bacillati</taxon>
        <taxon>Bacillota</taxon>
        <taxon>Clostridia</taxon>
        <taxon>Eubacteriales</taxon>
        <taxon>Oscillospiraceae</taxon>
        <taxon>Faecalibacterium</taxon>
    </lineage>
</organism>
<sequence length="168" mass="19204">MAKYQAGMLVVYGNLGVHEIETVGPQSFCGEPAKDYYTLRPYFSDSHDRSYIPTEKEDVLRPVSPAEQITVDLEKIKTEELPAPVSNNQTVLAEHYQAVIHTNDFYEYLKLYKELSRKQIAQRGRGRKVNAMDSHFYQMTEHVLQEELAAALHETQEDAGKRLAEAVK</sequence>
<dbReference type="EMBL" id="NMTR01000004">
    <property type="protein sequence ID" value="PDX62181.1"/>
    <property type="molecule type" value="Genomic_DNA"/>
</dbReference>
<accession>A0ACC9D1W2</accession>
<name>A0ACC9D1W2_9FIRM</name>
<evidence type="ECO:0000313" key="2">
    <source>
        <dbReference type="Proteomes" id="UP000220959"/>
    </source>
</evidence>
<dbReference type="Proteomes" id="UP000220959">
    <property type="component" value="Unassembled WGS sequence"/>
</dbReference>
<proteinExistence type="predicted"/>
<reference evidence="1 2" key="1">
    <citation type="journal article" date="2017" name="Front. Microbiol.">
        <title>New Insights into the Diversity of the Genus Faecalibacterium.</title>
        <authorList>
            <person name="Benevides L."/>
            <person name="Burman S."/>
            <person name="Martin R."/>
            <person name="Robert V."/>
            <person name="Thomas M."/>
            <person name="Miquel S."/>
            <person name="Chain F."/>
            <person name="Sokol H."/>
            <person name="Bermudez-Humaran L.G."/>
            <person name="Morrison M."/>
            <person name="Langella P."/>
            <person name="Azevedo V.A."/>
            <person name="Chatel J.M."/>
            <person name="Soares S."/>
        </authorList>
    </citation>
    <scope>NUCLEOTIDE SEQUENCE [LARGE SCALE GENOMIC DNA]</scope>
    <source>
        <strain evidence="2">CNCM I-4541</strain>
    </source>
</reference>